<evidence type="ECO:0000256" key="1">
    <source>
        <dbReference type="SAM" id="Phobius"/>
    </source>
</evidence>
<dbReference type="STRING" id="53346.A5802_001848"/>
<proteinExistence type="predicted"/>
<sequence>MRVKGLTSYQLKWIAIVFMVVDHINSYFGMQLGLPSWVSWLGRFVAPLFVFLLVEGFKYTHSKYQYAKRLGIAAFVVAIGNIIYHLLTGNYISEYNHQPNYYLFLGPHNIFLTLFLLFCLMWLLSIIKGKTLWRKGMLVAVALLLVMITIAFSEGGLYLVPMLLLMYFFREKKERGKLVLGIFVYTLILFCLAILSYTQMPDYQSLYQFLTFDNEFMMVTVIPFIILYNGKLGGTGRAFDKYFFYLFYPLHLWIIYLIFSFIH</sequence>
<evidence type="ECO:0000313" key="2">
    <source>
        <dbReference type="EMBL" id="ONN44562.1"/>
    </source>
</evidence>
<dbReference type="OrthoDB" id="9781069at2"/>
<keyword evidence="1" id="KW-1133">Transmembrane helix</keyword>
<feature type="transmembrane region" description="Helical" evidence="1">
    <location>
        <begin position="102"/>
        <end position="124"/>
    </location>
</feature>
<comment type="caution">
    <text evidence="2">The sequence shown here is derived from an EMBL/GenBank/DDBJ whole genome shotgun (WGS) entry which is preliminary data.</text>
</comment>
<evidence type="ECO:0008006" key="4">
    <source>
        <dbReference type="Google" id="ProtNLM"/>
    </source>
</evidence>
<feature type="transmembrane region" description="Helical" evidence="1">
    <location>
        <begin position="12"/>
        <end position="30"/>
    </location>
</feature>
<reference evidence="2 3" key="1">
    <citation type="submission" date="2016-12" db="EMBL/GenBank/DDBJ databases">
        <authorList>
            <person name="Song W.-J."/>
            <person name="Kurnit D.M."/>
        </authorList>
    </citation>
    <scope>NUCLEOTIDE SEQUENCE [LARGE SCALE GENOMIC DNA]</scope>
    <source>
        <strain evidence="2 3">CGB1038-1_S1</strain>
    </source>
</reference>
<gene>
    <name evidence="2" type="ORF">BTN92_00045</name>
</gene>
<dbReference type="EMBL" id="MSTR01000001">
    <property type="protein sequence ID" value="ONN44562.1"/>
    <property type="molecule type" value="Genomic_DNA"/>
</dbReference>
<feature type="transmembrane region" description="Helical" evidence="1">
    <location>
        <begin position="136"/>
        <end position="158"/>
    </location>
</feature>
<dbReference type="RefSeq" id="WP_062804833.1">
    <property type="nucleotide sequence ID" value="NZ_CABMMO010000001.1"/>
</dbReference>
<protein>
    <recommendedName>
        <fullName evidence="4">Conjugal transfer protein TraX</fullName>
    </recommendedName>
</protein>
<dbReference type="Pfam" id="PF05857">
    <property type="entry name" value="TraX"/>
    <property type="match status" value="1"/>
</dbReference>
<keyword evidence="1" id="KW-0472">Membrane</keyword>
<name>A0A1A6G997_ENTMU</name>
<dbReference type="InterPro" id="IPR008875">
    <property type="entry name" value="TraX"/>
</dbReference>
<accession>A0A1A6G997</accession>
<evidence type="ECO:0000313" key="3">
    <source>
        <dbReference type="Proteomes" id="UP000189299"/>
    </source>
</evidence>
<feature type="transmembrane region" description="Helical" evidence="1">
    <location>
        <begin position="36"/>
        <end position="54"/>
    </location>
</feature>
<feature type="transmembrane region" description="Helical" evidence="1">
    <location>
        <begin position="209"/>
        <end position="230"/>
    </location>
</feature>
<feature type="transmembrane region" description="Helical" evidence="1">
    <location>
        <begin position="178"/>
        <end position="197"/>
    </location>
</feature>
<dbReference type="AlphaFoldDB" id="A0A1A6G997"/>
<keyword evidence="1" id="KW-0812">Transmembrane</keyword>
<feature type="transmembrane region" description="Helical" evidence="1">
    <location>
        <begin position="242"/>
        <end position="262"/>
    </location>
</feature>
<dbReference type="Proteomes" id="UP000189299">
    <property type="component" value="Unassembled WGS sequence"/>
</dbReference>
<organism evidence="2 3">
    <name type="scientific">Enterococcus mundtii</name>
    <dbReference type="NCBI Taxonomy" id="53346"/>
    <lineage>
        <taxon>Bacteria</taxon>
        <taxon>Bacillati</taxon>
        <taxon>Bacillota</taxon>
        <taxon>Bacilli</taxon>
        <taxon>Lactobacillales</taxon>
        <taxon>Enterococcaceae</taxon>
        <taxon>Enterococcus</taxon>
    </lineage>
</organism>
<feature type="transmembrane region" description="Helical" evidence="1">
    <location>
        <begin position="66"/>
        <end position="87"/>
    </location>
</feature>